<evidence type="ECO:0000313" key="3">
    <source>
        <dbReference type="Proteomes" id="UP000248918"/>
    </source>
</evidence>
<name>A0A329CCJ4_9BURK</name>
<dbReference type="AlphaFoldDB" id="A0A329CCJ4"/>
<gene>
    <name evidence="2" type="ORF">BX591_11154</name>
</gene>
<keyword evidence="1" id="KW-0472">Membrane</keyword>
<protein>
    <submittedName>
        <fullName evidence="2">Uncharacterized protein</fullName>
    </submittedName>
</protein>
<keyword evidence="1" id="KW-0812">Transmembrane</keyword>
<evidence type="ECO:0000256" key="1">
    <source>
        <dbReference type="SAM" id="Phobius"/>
    </source>
</evidence>
<sequence>MVRNKIFNIILGGLLLLLLSLVIAFNVLNLQEAYGGGPPFYSRTTNMDKWTNPLPTLGIIDGITVLIITAYVYAQRTAQRKR</sequence>
<dbReference type="Proteomes" id="UP000248918">
    <property type="component" value="Unassembled WGS sequence"/>
</dbReference>
<feature type="transmembrane region" description="Helical" evidence="1">
    <location>
        <begin position="54"/>
        <end position="74"/>
    </location>
</feature>
<accession>A0A329CCJ4</accession>
<evidence type="ECO:0000313" key="2">
    <source>
        <dbReference type="EMBL" id="RAS28775.1"/>
    </source>
</evidence>
<organism evidence="2 3">
    <name type="scientific">Paraburkholderia bryophila</name>
    <dbReference type="NCBI Taxonomy" id="420952"/>
    <lineage>
        <taxon>Bacteria</taxon>
        <taxon>Pseudomonadati</taxon>
        <taxon>Pseudomonadota</taxon>
        <taxon>Betaproteobacteria</taxon>
        <taxon>Burkholderiales</taxon>
        <taxon>Burkholderiaceae</taxon>
        <taxon>Paraburkholderia</taxon>
    </lineage>
</organism>
<dbReference type="RefSeq" id="WP_111932690.1">
    <property type="nucleotide sequence ID" value="NZ_CADFFP010000014.1"/>
</dbReference>
<comment type="caution">
    <text evidence="2">The sequence shown here is derived from an EMBL/GenBank/DDBJ whole genome shotgun (WGS) entry which is preliminary data.</text>
</comment>
<reference evidence="2 3" key="1">
    <citation type="submission" date="2018-06" db="EMBL/GenBank/DDBJ databases">
        <title>Genomic Encyclopedia of Type Strains, Phase III (KMG-III): the genomes of soil and plant-associated and newly described type strains.</title>
        <authorList>
            <person name="Whitman W."/>
        </authorList>
    </citation>
    <scope>NUCLEOTIDE SEQUENCE [LARGE SCALE GENOMIC DNA]</scope>
    <source>
        <strain evidence="2 3">LMG 23644</strain>
    </source>
</reference>
<proteinExistence type="predicted"/>
<dbReference type="EMBL" id="QLTK01000011">
    <property type="protein sequence ID" value="RAS28775.1"/>
    <property type="molecule type" value="Genomic_DNA"/>
</dbReference>
<dbReference type="OrthoDB" id="8781872at2"/>
<keyword evidence="1" id="KW-1133">Transmembrane helix</keyword>